<dbReference type="EMBL" id="CP045997">
    <property type="protein sequence ID" value="QHV98419.1"/>
    <property type="molecule type" value="Genomic_DNA"/>
</dbReference>
<proteinExistence type="predicted"/>
<dbReference type="RefSeq" id="WP_162388831.1">
    <property type="nucleotide sequence ID" value="NZ_CP045997.1"/>
</dbReference>
<keyword evidence="2" id="KW-1185">Reference proteome</keyword>
<dbReference type="InterPro" id="IPR026444">
    <property type="entry name" value="Secre_tail"/>
</dbReference>
<protein>
    <submittedName>
        <fullName evidence="1">T9SS type A sorting domain-containing protein</fullName>
    </submittedName>
</protein>
<accession>A0A6P1W336</accession>
<dbReference type="KEGG" id="senf:GJR95_26990"/>
<sequence length="355" mass="38607">MKTTLQFAGCLLLAILFSSIDGLYAQTITLIPELEQGHNYTGFMDARQYTSTYPPVILNGSLYCTYTDPTNRGRLAKFDGTTIKLISNPDDGPGYTGNQIVFNNAIYGQYRDANYLFRLAKFDGTTLTLLPNPDGGWGHDGFLAVLNNTLYSRYQDINTNCRLAKINTSTTETSFAITGVSAVSCMPITDGKQAVTFTPQYSGLTGQPISFSVVNELQPTTSPGPYRLELYSDNPAITLKATQEGTVGEASYVFNWKLACGSLRKAASESLTPMSIVAMPNPVSGQTVEIEVQGAGGQLVIYQVIDEHGRPMSQLRIEQAEVVDRQTLRLGASPGIYIVNVSTLSQVKTLSVIKQ</sequence>
<evidence type="ECO:0000313" key="2">
    <source>
        <dbReference type="Proteomes" id="UP000464577"/>
    </source>
</evidence>
<reference evidence="1 2" key="1">
    <citation type="submission" date="2019-11" db="EMBL/GenBank/DDBJ databases">
        <title>Spirosoma endbachense sp. nov., isolated from a natural salt meadow.</title>
        <authorList>
            <person name="Rojas J."/>
            <person name="Ambika Manirajan B."/>
            <person name="Ratering S."/>
            <person name="Suarez C."/>
            <person name="Geissler-Plaum R."/>
            <person name="Schnell S."/>
        </authorList>
    </citation>
    <scope>NUCLEOTIDE SEQUENCE [LARGE SCALE GENOMIC DNA]</scope>
    <source>
        <strain evidence="1 2">I-24</strain>
    </source>
</reference>
<dbReference type="Proteomes" id="UP000464577">
    <property type="component" value="Chromosome"/>
</dbReference>
<organism evidence="1 2">
    <name type="scientific">Spirosoma endbachense</name>
    <dbReference type="NCBI Taxonomy" id="2666025"/>
    <lineage>
        <taxon>Bacteria</taxon>
        <taxon>Pseudomonadati</taxon>
        <taxon>Bacteroidota</taxon>
        <taxon>Cytophagia</taxon>
        <taxon>Cytophagales</taxon>
        <taxon>Cytophagaceae</taxon>
        <taxon>Spirosoma</taxon>
    </lineage>
</organism>
<gene>
    <name evidence="1" type="ORF">GJR95_26990</name>
</gene>
<dbReference type="NCBIfam" id="TIGR04183">
    <property type="entry name" value="Por_Secre_tail"/>
    <property type="match status" value="1"/>
</dbReference>
<dbReference type="AlphaFoldDB" id="A0A6P1W336"/>
<evidence type="ECO:0000313" key="1">
    <source>
        <dbReference type="EMBL" id="QHV98419.1"/>
    </source>
</evidence>
<name>A0A6P1W336_9BACT</name>